<name>A0A9P6E9A1_9AGAR</name>
<sequence length="236" mass="25865">MAITASNVACGSFSGSASPQGIFPSTFNLFSPWLQNLASPILASRGNTLLGCQHQPSKDISNLTASSRPLVTKQKASGRRATATARRSSNAIAPKSRYYVTDDKPIRSSNHLRREGAKIFTAPTNALRREDSFILVDHGSHFKMVKPGYARLHYQPTPDNVMSIAGYHAFAPVNVSREREVRRLARHLGGVPVQVPVASEDSNVKKGTKRVKFDRPEDDEPQTPRKRARVTPPPGL</sequence>
<feature type="region of interest" description="Disordered" evidence="1">
    <location>
        <begin position="70"/>
        <end position="89"/>
    </location>
</feature>
<accession>A0A9P6E9A1</accession>
<proteinExistence type="predicted"/>
<comment type="caution">
    <text evidence="2">The sequence shown here is derived from an EMBL/GenBank/DDBJ whole genome shotgun (WGS) entry which is preliminary data.</text>
</comment>
<gene>
    <name evidence="2" type="ORF">CPB83DRAFT_886059</name>
</gene>
<evidence type="ECO:0000313" key="3">
    <source>
        <dbReference type="Proteomes" id="UP000807306"/>
    </source>
</evidence>
<feature type="region of interest" description="Disordered" evidence="1">
    <location>
        <begin position="196"/>
        <end position="236"/>
    </location>
</feature>
<reference evidence="2" key="1">
    <citation type="submission" date="2020-11" db="EMBL/GenBank/DDBJ databases">
        <authorList>
            <consortium name="DOE Joint Genome Institute"/>
            <person name="Ahrendt S."/>
            <person name="Riley R."/>
            <person name="Andreopoulos W."/>
            <person name="Labutti K."/>
            <person name="Pangilinan J."/>
            <person name="Ruiz-Duenas F.J."/>
            <person name="Barrasa J.M."/>
            <person name="Sanchez-Garcia M."/>
            <person name="Camarero S."/>
            <person name="Miyauchi S."/>
            <person name="Serrano A."/>
            <person name="Linde D."/>
            <person name="Babiker R."/>
            <person name="Drula E."/>
            <person name="Ayuso-Fernandez I."/>
            <person name="Pacheco R."/>
            <person name="Padilla G."/>
            <person name="Ferreira P."/>
            <person name="Barriuso J."/>
            <person name="Kellner H."/>
            <person name="Castanera R."/>
            <person name="Alfaro M."/>
            <person name="Ramirez L."/>
            <person name="Pisabarro A.G."/>
            <person name="Kuo A."/>
            <person name="Tritt A."/>
            <person name="Lipzen A."/>
            <person name="He G."/>
            <person name="Yan M."/>
            <person name="Ng V."/>
            <person name="Cullen D."/>
            <person name="Martin F."/>
            <person name="Rosso M.-N."/>
            <person name="Henrissat B."/>
            <person name="Hibbett D."/>
            <person name="Martinez A.T."/>
            <person name="Grigoriev I.V."/>
        </authorList>
    </citation>
    <scope>NUCLEOTIDE SEQUENCE</scope>
    <source>
        <strain evidence="2">CBS 506.95</strain>
    </source>
</reference>
<feature type="compositionally biased region" description="Low complexity" evidence="1">
    <location>
        <begin position="79"/>
        <end position="89"/>
    </location>
</feature>
<keyword evidence="3" id="KW-1185">Reference proteome</keyword>
<protein>
    <submittedName>
        <fullName evidence="2">Uncharacterized protein</fullName>
    </submittedName>
</protein>
<dbReference type="AlphaFoldDB" id="A0A9P6E9A1"/>
<evidence type="ECO:0000313" key="2">
    <source>
        <dbReference type="EMBL" id="KAF9524815.1"/>
    </source>
</evidence>
<dbReference type="Proteomes" id="UP000807306">
    <property type="component" value="Unassembled WGS sequence"/>
</dbReference>
<dbReference type="EMBL" id="MU157893">
    <property type="protein sequence ID" value="KAF9524815.1"/>
    <property type="molecule type" value="Genomic_DNA"/>
</dbReference>
<organism evidence="2 3">
    <name type="scientific">Crepidotus variabilis</name>
    <dbReference type="NCBI Taxonomy" id="179855"/>
    <lineage>
        <taxon>Eukaryota</taxon>
        <taxon>Fungi</taxon>
        <taxon>Dikarya</taxon>
        <taxon>Basidiomycota</taxon>
        <taxon>Agaricomycotina</taxon>
        <taxon>Agaricomycetes</taxon>
        <taxon>Agaricomycetidae</taxon>
        <taxon>Agaricales</taxon>
        <taxon>Agaricineae</taxon>
        <taxon>Crepidotaceae</taxon>
        <taxon>Crepidotus</taxon>
    </lineage>
</organism>
<evidence type="ECO:0000256" key="1">
    <source>
        <dbReference type="SAM" id="MobiDB-lite"/>
    </source>
</evidence>